<dbReference type="Proteomes" id="UP000006175">
    <property type="component" value="Chromosome"/>
</dbReference>
<dbReference type="GO" id="GO:0016491">
    <property type="term" value="F:oxidoreductase activity"/>
    <property type="evidence" value="ECO:0007669"/>
    <property type="project" value="UniProtKB-ARBA"/>
</dbReference>
<dbReference type="AlphaFoldDB" id="I3XQG9"/>
<dbReference type="InterPro" id="IPR017900">
    <property type="entry name" value="4Fe4S_Fe_S_CS"/>
</dbReference>
<dbReference type="KEGG" id="dfd:Desfe_0282"/>
<organism evidence="2 3">
    <name type="scientific">Desulfurococcus amylolyticus DSM 16532</name>
    <dbReference type="NCBI Taxonomy" id="768672"/>
    <lineage>
        <taxon>Archaea</taxon>
        <taxon>Thermoproteota</taxon>
        <taxon>Thermoprotei</taxon>
        <taxon>Desulfurococcales</taxon>
        <taxon>Desulfurococcaceae</taxon>
        <taxon>Desulfurococcus</taxon>
    </lineage>
</organism>
<dbReference type="InterPro" id="IPR017896">
    <property type="entry name" value="4Fe4S_Fe-S-bd"/>
</dbReference>
<dbReference type="HOGENOM" id="CLU_1582974_0_0_2"/>
<dbReference type="SUPFAM" id="SSF54862">
    <property type="entry name" value="4Fe-4S ferredoxins"/>
    <property type="match status" value="1"/>
</dbReference>
<dbReference type="GeneID" id="13061970"/>
<dbReference type="RefSeq" id="WP_014767096.1">
    <property type="nucleotide sequence ID" value="NC_018001.1"/>
</dbReference>
<name>I3XQG9_DESAM</name>
<proteinExistence type="predicted"/>
<dbReference type="PROSITE" id="PS51379">
    <property type="entry name" value="4FE4S_FER_2"/>
    <property type="match status" value="1"/>
</dbReference>
<feature type="domain" description="4Fe-4S ferredoxin-type" evidence="1">
    <location>
        <begin position="61"/>
        <end position="90"/>
    </location>
</feature>
<dbReference type="eggNOG" id="arCOG05744">
    <property type="taxonomic scope" value="Archaea"/>
</dbReference>
<evidence type="ECO:0000313" key="2">
    <source>
        <dbReference type="EMBL" id="AFL66193.1"/>
    </source>
</evidence>
<protein>
    <submittedName>
        <fullName evidence="2">4Fe-4S ferredoxin, iron-sulfur binding domain protein</fullName>
    </submittedName>
</protein>
<evidence type="ECO:0000313" key="3">
    <source>
        <dbReference type="Proteomes" id="UP000006175"/>
    </source>
</evidence>
<keyword evidence="3" id="KW-1185">Reference proteome</keyword>
<dbReference type="Pfam" id="PF12838">
    <property type="entry name" value="Fer4_7"/>
    <property type="match status" value="1"/>
</dbReference>
<accession>I3XQG9</accession>
<dbReference type="PROSITE" id="PS00198">
    <property type="entry name" value="4FE4S_FER_1"/>
    <property type="match status" value="1"/>
</dbReference>
<dbReference type="Gene3D" id="3.30.70.20">
    <property type="match status" value="1"/>
</dbReference>
<sequence>MSSKRTGIITREELVEKKLLPSMERLSKGPIAILECPEEIPCNICVSACPFNAISKSRIYEVPRLNPDKCIGCGVCVGKCPGLAIFVVDVSKPGKAYVTLPYEMLPSPSKGARVELLDREGRVVGEGTVVKAWVYEKTWVVTVEVPSDVWFDVRAVRVVR</sequence>
<reference evidence="2 3" key="1">
    <citation type="journal article" date="2012" name="J. Bacteriol.">
        <title>Complete Genome Sequence of Desulfurococcus fermentans, a Hyperthermophilic Cellulolytic Crenarchaeon Isolated from a Freshwater Hot Spring in Kamchatka, Russia.</title>
        <authorList>
            <person name="Susanti D."/>
            <person name="Johnson E.F."/>
            <person name="Rodriguez J.R."/>
            <person name="Anderson I."/>
            <person name="Perevalova A.A."/>
            <person name="Kyrpides N."/>
            <person name="Lucas S."/>
            <person name="Han J."/>
            <person name="Lapidus A."/>
            <person name="Cheng J.F."/>
            <person name="Goodwin L."/>
            <person name="Pitluck S."/>
            <person name="Mavrommatis K."/>
            <person name="Peters L."/>
            <person name="Land M.L."/>
            <person name="Hauser L."/>
            <person name="Gopalan V."/>
            <person name="Chan P.P."/>
            <person name="Lowe T.M."/>
            <person name="Atomi H."/>
            <person name="Bonch-Osmolovskaya E.A."/>
            <person name="Woyke T."/>
            <person name="Mukhopadhyay B."/>
        </authorList>
    </citation>
    <scope>NUCLEOTIDE SEQUENCE [LARGE SCALE GENOMIC DNA]</scope>
    <source>
        <strain evidence="2 3">DSM 16532</strain>
    </source>
</reference>
<gene>
    <name evidence="2" type="ORF">Desfe_0282</name>
</gene>
<dbReference type="OrthoDB" id="2837at2157"/>
<evidence type="ECO:0000259" key="1">
    <source>
        <dbReference type="PROSITE" id="PS51379"/>
    </source>
</evidence>
<dbReference type="EMBL" id="CP003321">
    <property type="protein sequence ID" value="AFL66193.1"/>
    <property type="molecule type" value="Genomic_DNA"/>
</dbReference>